<keyword evidence="2" id="KW-1185">Reference proteome</keyword>
<sequence length="74" mass="8116">MLSFHFKRGEPLFELLRNLAPAAPTLAQGCVSSMRAARRTGRSKRAALAAPRRFADARATLLVIPRATTHITKT</sequence>
<dbReference type="RefSeq" id="WP_115105309.1">
    <property type="nucleotide sequence ID" value="NZ_QHKS01000019.1"/>
</dbReference>
<reference evidence="2" key="1">
    <citation type="submission" date="2018-05" db="EMBL/GenBank/DDBJ databases">
        <authorList>
            <person name="Feng T."/>
        </authorList>
    </citation>
    <scope>NUCLEOTIDE SEQUENCE [LARGE SCALE GENOMIC DNA]</scope>
    <source>
        <strain evidence="2">S27</strain>
    </source>
</reference>
<organism evidence="1 2">
    <name type="scientific">Paraburkholderia lacunae</name>
    <dbReference type="NCBI Taxonomy" id="2211104"/>
    <lineage>
        <taxon>Bacteria</taxon>
        <taxon>Pseudomonadati</taxon>
        <taxon>Pseudomonadota</taxon>
        <taxon>Betaproteobacteria</taxon>
        <taxon>Burkholderiales</taxon>
        <taxon>Burkholderiaceae</taxon>
        <taxon>Paraburkholderia</taxon>
    </lineage>
</organism>
<name>A0A370N2S5_9BURK</name>
<dbReference type="EMBL" id="QHKS01000019">
    <property type="protein sequence ID" value="RDJ99900.1"/>
    <property type="molecule type" value="Genomic_DNA"/>
</dbReference>
<dbReference type="PROSITE" id="PS51257">
    <property type="entry name" value="PROKAR_LIPOPROTEIN"/>
    <property type="match status" value="1"/>
</dbReference>
<accession>A0A370N2S5</accession>
<evidence type="ECO:0000313" key="2">
    <source>
        <dbReference type="Proteomes" id="UP000254875"/>
    </source>
</evidence>
<dbReference type="Proteomes" id="UP000254875">
    <property type="component" value="Unassembled WGS sequence"/>
</dbReference>
<dbReference type="AlphaFoldDB" id="A0A370N2S5"/>
<evidence type="ECO:0000313" key="1">
    <source>
        <dbReference type="EMBL" id="RDJ99900.1"/>
    </source>
</evidence>
<proteinExistence type="predicted"/>
<protein>
    <submittedName>
        <fullName evidence="1">Uncharacterized protein</fullName>
    </submittedName>
</protein>
<gene>
    <name evidence="1" type="ORF">DLM46_26015</name>
</gene>
<comment type="caution">
    <text evidence="1">The sequence shown here is derived from an EMBL/GenBank/DDBJ whole genome shotgun (WGS) entry which is preliminary data.</text>
</comment>